<dbReference type="GO" id="GO:0003755">
    <property type="term" value="F:peptidyl-prolyl cis-trans isomerase activity"/>
    <property type="evidence" value="ECO:0007669"/>
    <property type="project" value="UniProtKB-UniRule"/>
</dbReference>
<evidence type="ECO:0000256" key="8">
    <source>
        <dbReference type="SAM" id="Coils"/>
    </source>
</evidence>
<dbReference type="SUPFAM" id="SSF54534">
    <property type="entry name" value="FKBP-like"/>
    <property type="match status" value="2"/>
</dbReference>
<dbReference type="Gene3D" id="3.10.50.40">
    <property type="match status" value="2"/>
</dbReference>
<dbReference type="InterPro" id="IPR050280">
    <property type="entry name" value="OMP_Chaperone_SurA"/>
</dbReference>
<evidence type="ECO:0000256" key="3">
    <source>
        <dbReference type="ARBA" id="ARBA00022764"/>
    </source>
</evidence>
<dbReference type="EC" id="5.2.1.8" evidence="7"/>
<dbReference type="GO" id="GO:0051082">
    <property type="term" value="F:unfolded protein binding"/>
    <property type="evidence" value="ECO:0007669"/>
    <property type="project" value="UniProtKB-UniRule"/>
</dbReference>
<accession>A0A094IN08</accession>
<feature type="signal peptide" evidence="7">
    <location>
        <begin position="1"/>
        <end position="21"/>
    </location>
</feature>
<dbReference type="InterPro" id="IPR023034">
    <property type="entry name" value="PPIase_SurA"/>
</dbReference>
<dbReference type="InterPro" id="IPR046357">
    <property type="entry name" value="PPIase_dom_sf"/>
</dbReference>
<dbReference type="Pfam" id="PF00639">
    <property type="entry name" value="Rotamase"/>
    <property type="match status" value="1"/>
</dbReference>
<feature type="domain" description="PpiC" evidence="9">
    <location>
        <begin position="174"/>
        <end position="275"/>
    </location>
</feature>
<protein>
    <recommendedName>
        <fullName evidence="7">Chaperone SurA</fullName>
    </recommendedName>
    <alternativeName>
        <fullName evidence="7">Peptidyl-prolyl cis-trans isomerase SurA</fullName>
        <shortName evidence="7">PPIase SurA</shortName>
        <ecNumber evidence="7">5.2.1.8</ecNumber>
    </alternativeName>
    <alternativeName>
        <fullName evidence="7">Rotamase SurA</fullName>
    </alternativeName>
</protein>
<keyword evidence="1 7" id="KW-0732">Signal</keyword>
<keyword evidence="8" id="KW-0175">Coiled coil</keyword>
<dbReference type="PANTHER" id="PTHR47637">
    <property type="entry name" value="CHAPERONE SURA"/>
    <property type="match status" value="1"/>
</dbReference>
<dbReference type="STRING" id="1517416.IDAT_09350"/>
<comment type="function">
    <text evidence="7">Chaperone involved in the correct folding and assembly of outer membrane proteins. Recognizes specific patterns of aromatic residues and the orientation of their side chains, which are found more frequently in integral outer membrane proteins. May act in both early periplasmic and late outer membrane-associated steps of protein maturation.</text>
</comment>
<comment type="catalytic activity">
    <reaction evidence="7">
        <text>[protein]-peptidylproline (omega=180) = [protein]-peptidylproline (omega=0)</text>
        <dbReference type="Rhea" id="RHEA:16237"/>
        <dbReference type="Rhea" id="RHEA-COMP:10747"/>
        <dbReference type="Rhea" id="RHEA-COMP:10748"/>
        <dbReference type="ChEBI" id="CHEBI:83833"/>
        <dbReference type="ChEBI" id="CHEBI:83834"/>
        <dbReference type="EC" id="5.2.1.8"/>
    </reaction>
</comment>
<evidence type="ECO:0000256" key="5">
    <source>
        <dbReference type="ARBA" id="ARBA00023186"/>
    </source>
</evidence>
<keyword evidence="3 7" id="KW-0574">Periplasm</keyword>
<dbReference type="PROSITE" id="PS50198">
    <property type="entry name" value="PPIC_PPIASE_2"/>
    <property type="match status" value="2"/>
</dbReference>
<dbReference type="Pfam" id="PF13616">
    <property type="entry name" value="Rotamase_3"/>
    <property type="match status" value="1"/>
</dbReference>
<comment type="subcellular location">
    <subcellularLocation>
        <location evidence="7">Periplasm</location>
    </subcellularLocation>
    <text evidence="7">Is capable of associating with the outer membrane.</text>
</comment>
<keyword evidence="6 7" id="KW-0413">Isomerase</keyword>
<dbReference type="GO" id="GO:0006457">
    <property type="term" value="P:protein folding"/>
    <property type="evidence" value="ECO:0007669"/>
    <property type="project" value="UniProtKB-UniRule"/>
</dbReference>
<organism evidence="10 11">
    <name type="scientific">Pseudidiomarina atlantica</name>
    <dbReference type="NCBI Taxonomy" id="1517416"/>
    <lineage>
        <taxon>Bacteria</taxon>
        <taxon>Pseudomonadati</taxon>
        <taxon>Pseudomonadota</taxon>
        <taxon>Gammaproteobacteria</taxon>
        <taxon>Alteromonadales</taxon>
        <taxon>Idiomarinaceae</taxon>
        <taxon>Pseudidiomarina</taxon>
    </lineage>
</organism>
<evidence type="ECO:0000256" key="2">
    <source>
        <dbReference type="ARBA" id="ARBA00022737"/>
    </source>
</evidence>
<evidence type="ECO:0000256" key="4">
    <source>
        <dbReference type="ARBA" id="ARBA00023110"/>
    </source>
</evidence>
<reference evidence="10 11" key="1">
    <citation type="submission" date="2014-06" db="EMBL/GenBank/DDBJ databases">
        <title>Draft genome sequence of Idiomarina sp. MCCC 1A10513.</title>
        <authorList>
            <person name="Du J."/>
            <person name="Lai Q."/>
            <person name="Shao Z."/>
        </authorList>
    </citation>
    <scope>NUCLEOTIDE SEQUENCE [LARGE SCALE GENOMIC DNA]</scope>
    <source>
        <strain evidence="10 11">MCCC 1A10513</strain>
    </source>
</reference>
<dbReference type="InterPro" id="IPR000297">
    <property type="entry name" value="PPIase_PpiC"/>
</dbReference>
<evidence type="ECO:0000313" key="10">
    <source>
        <dbReference type="EMBL" id="KFZ28502.1"/>
    </source>
</evidence>
<dbReference type="GO" id="GO:0042277">
    <property type="term" value="F:peptide binding"/>
    <property type="evidence" value="ECO:0007669"/>
    <property type="project" value="InterPro"/>
</dbReference>
<name>A0A094IN08_9GAMM</name>
<feature type="domain" description="PpiC" evidence="9">
    <location>
        <begin position="284"/>
        <end position="384"/>
    </location>
</feature>
<dbReference type="InterPro" id="IPR015391">
    <property type="entry name" value="SurA_N"/>
</dbReference>
<dbReference type="Gene3D" id="1.10.4030.10">
    <property type="entry name" value="Porin chaperone SurA, peptide-binding domain"/>
    <property type="match status" value="1"/>
</dbReference>
<dbReference type="PANTHER" id="PTHR47637:SF1">
    <property type="entry name" value="CHAPERONE SURA"/>
    <property type="match status" value="1"/>
</dbReference>
<keyword evidence="11" id="KW-1185">Reference proteome</keyword>
<keyword evidence="4 7" id="KW-0697">Rotamase</keyword>
<keyword evidence="2 7" id="KW-0677">Repeat</keyword>
<dbReference type="InterPro" id="IPR027304">
    <property type="entry name" value="Trigger_fact/SurA_dom_sf"/>
</dbReference>
<gene>
    <name evidence="7" type="primary">surA</name>
    <name evidence="10" type="ORF">IDAT_09350</name>
</gene>
<evidence type="ECO:0000259" key="9">
    <source>
        <dbReference type="PROSITE" id="PS50198"/>
    </source>
</evidence>
<feature type="chain" id="PRO_5008983095" description="Chaperone SurA" evidence="7">
    <location>
        <begin position="22"/>
        <end position="430"/>
    </location>
</feature>
<dbReference type="AlphaFoldDB" id="A0A094IN08"/>
<dbReference type="SUPFAM" id="SSF109998">
    <property type="entry name" value="Triger factor/SurA peptide-binding domain-like"/>
    <property type="match status" value="1"/>
</dbReference>
<dbReference type="eggNOG" id="COG0760">
    <property type="taxonomic scope" value="Bacteria"/>
</dbReference>
<evidence type="ECO:0000256" key="1">
    <source>
        <dbReference type="ARBA" id="ARBA00022729"/>
    </source>
</evidence>
<dbReference type="OrthoDB" id="14196at2"/>
<dbReference type="Pfam" id="PF09312">
    <property type="entry name" value="SurA_N"/>
    <property type="match status" value="1"/>
</dbReference>
<dbReference type="GO" id="GO:0030288">
    <property type="term" value="C:outer membrane-bounded periplasmic space"/>
    <property type="evidence" value="ECO:0007669"/>
    <property type="project" value="InterPro"/>
</dbReference>
<dbReference type="EMBL" id="JPIN01000008">
    <property type="protein sequence ID" value="KFZ28502.1"/>
    <property type="molecule type" value="Genomic_DNA"/>
</dbReference>
<dbReference type="RefSeq" id="WP_034733049.1">
    <property type="nucleotide sequence ID" value="NZ_JPIN01000008.1"/>
</dbReference>
<sequence length="430" mass="48296" precursor="true">MKQMLKLVSIAWLAFASVTVAAQGNDVLDRVAVVVNDGVILQSEVDAMVQQIKVNAQQQDINLPADDVLRVQAIDRLVLQELQLQVARRAGVEVTDAQLEQTLVGIAQDAGINVDELREEITRSGLTWQNYRESIRREMTIGEIQRAAVRDRVYISPQEISNLSEMLDQMSDAEVEYRLSHILIGIRDGSSGDEVQDARERAEKLIERLNNGADFVEMAISASSGSRALEGGDLGWMSVNAMPTLFAEAVRDKRKGDLIGPIKSGVGFHILKIADTRGLETVEVEEVKARHILLRTSVILSDNRAKEQLAEIREQIINGEASFEDMAREFSDDPGSASQGGDLGWSETNIYDPAFKRVLDNSEVGAISEPFKSQFGWHIAEVTDRRIQDATERSKQNRAYQLLYRRKYQEELENWQQEIRDQAYIEQVVQ</sequence>
<dbReference type="GO" id="GO:0050821">
    <property type="term" value="P:protein stabilization"/>
    <property type="evidence" value="ECO:0007669"/>
    <property type="project" value="InterPro"/>
</dbReference>
<proteinExistence type="inferred from homology"/>
<dbReference type="NCBIfam" id="NF008038">
    <property type="entry name" value="PRK10770.1"/>
    <property type="match status" value="1"/>
</dbReference>
<evidence type="ECO:0000313" key="11">
    <source>
        <dbReference type="Proteomes" id="UP000053718"/>
    </source>
</evidence>
<dbReference type="GO" id="GO:0043165">
    <property type="term" value="P:Gram-negative-bacterium-type cell outer membrane assembly"/>
    <property type="evidence" value="ECO:0007669"/>
    <property type="project" value="InterPro"/>
</dbReference>
<keyword evidence="5 7" id="KW-0143">Chaperone</keyword>
<dbReference type="Proteomes" id="UP000053718">
    <property type="component" value="Unassembled WGS sequence"/>
</dbReference>
<dbReference type="HAMAP" id="MF_01183">
    <property type="entry name" value="Chaperone_SurA"/>
    <property type="match status" value="1"/>
</dbReference>
<feature type="coiled-coil region" evidence="8">
    <location>
        <begin position="192"/>
        <end position="219"/>
    </location>
</feature>
<evidence type="ECO:0000256" key="7">
    <source>
        <dbReference type="HAMAP-Rule" id="MF_01183"/>
    </source>
</evidence>
<comment type="caution">
    <text evidence="10">The sequence shown here is derived from an EMBL/GenBank/DDBJ whole genome shotgun (WGS) entry which is preliminary data.</text>
</comment>
<comment type="domain">
    <text evidence="7">The PPIase activity resides only in the second parvulin domain. The N-terminal region and the C-terminal tail are necessary and sufficient for the chaperone activity of SurA. The PPIase activity is dispensable for SurA to function as a chaperone. The N-terminal region and the C-terminal tail are also required for porin recognition.</text>
</comment>
<evidence type="ECO:0000256" key="6">
    <source>
        <dbReference type="ARBA" id="ARBA00023235"/>
    </source>
</evidence>